<keyword evidence="12" id="KW-1133">Transmembrane helix</keyword>
<dbReference type="Gene3D" id="3.80.10.10">
    <property type="entry name" value="Ribonuclease Inhibitor"/>
    <property type="match status" value="3"/>
</dbReference>
<keyword evidence="10" id="KW-0449">Lipoprotein</keyword>
<dbReference type="GO" id="GO:0051707">
    <property type="term" value="P:response to other organism"/>
    <property type="evidence" value="ECO:0007669"/>
    <property type="project" value="UniProtKB-ARBA"/>
</dbReference>
<dbReference type="SUPFAM" id="SSF49503">
    <property type="entry name" value="Cupredoxins"/>
    <property type="match status" value="1"/>
</dbReference>
<dbReference type="PANTHER" id="PTHR48004">
    <property type="entry name" value="OS01G0149700 PROTEIN"/>
    <property type="match status" value="1"/>
</dbReference>
<dbReference type="InterPro" id="IPR052941">
    <property type="entry name" value="StomDev_PlantInt_Reg"/>
</dbReference>
<dbReference type="FunFam" id="3.80.10.10:FF:000299">
    <property type="entry name" value="Piriformospora indica-insensitive protein 2"/>
    <property type="match status" value="1"/>
</dbReference>
<dbReference type="GO" id="GO:0009055">
    <property type="term" value="F:electron transfer activity"/>
    <property type="evidence" value="ECO:0007669"/>
    <property type="project" value="InterPro"/>
</dbReference>
<evidence type="ECO:0000256" key="1">
    <source>
        <dbReference type="ARBA" id="ARBA00004609"/>
    </source>
</evidence>
<dbReference type="Pfam" id="PF02298">
    <property type="entry name" value="Cu_bind_like"/>
    <property type="match status" value="1"/>
</dbReference>
<evidence type="ECO:0000256" key="6">
    <source>
        <dbReference type="ARBA" id="ARBA00022737"/>
    </source>
</evidence>
<evidence type="ECO:0000256" key="4">
    <source>
        <dbReference type="ARBA" id="ARBA00022622"/>
    </source>
</evidence>
<evidence type="ECO:0000256" key="8">
    <source>
        <dbReference type="ARBA" id="ARBA00023157"/>
    </source>
</evidence>
<evidence type="ECO:0000256" key="9">
    <source>
        <dbReference type="ARBA" id="ARBA00023180"/>
    </source>
</evidence>
<keyword evidence="12" id="KW-0812">Transmembrane</keyword>
<dbReference type="GO" id="GO:0098552">
    <property type="term" value="C:side of membrane"/>
    <property type="evidence" value="ECO:0007669"/>
    <property type="project" value="UniProtKB-KW"/>
</dbReference>
<dbReference type="STRING" id="157652.A0A371E0M7"/>
<evidence type="ECO:0000256" key="12">
    <source>
        <dbReference type="SAM" id="Phobius"/>
    </source>
</evidence>
<dbReference type="PROSITE" id="PS51485">
    <property type="entry name" value="PHYTOCYANIN"/>
    <property type="match status" value="1"/>
</dbReference>
<keyword evidence="6" id="KW-0677">Repeat</keyword>
<keyword evidence="5 13" id="KW-0732">Signal</keyword>
<keyword evidence="4" id="KW-0336">GPI-anchor</keyword>
<keyword evidence="7 12" id="KW-0472">Membrane</keyword>
<evidence type="ECO:0000256" key="10">
    <source>
        <dbReference type="ARBA" id="ARBA00023288"/>
    </source>
</evidence>
<dbReference type="FunFam" id="3.80.10.10:FF:000269">
    <property type="entry name" value="Piriformospora indica-insensitive protein 2"/>
    <property type="match status" value="1"/>
</dbReference>
<dbReference type="OrthoDB" id="676979at2759"/>
<keyword evidence="16" id="KW-1185">Reference proteome</keyword>
<dbReference type="InterPro" id="IPR041846">
    <property type="entry name" value="ENL_dom"/>
</dbReference>
<dbReference type="InterPro" id="IPR001611">
    <property type="entry name" value="Leu-rich_rpt"/>
</dbReference>
<proteinExistence type="inferred from homology"/>
<dbReference type="Pfam" id="PF00560">
    <property type="entry name" value="LRR_1"/>
    <property type="match status" value="3"/>
</dbReference>
<keyword evidence="2" id="KW-1003">Cell membrane</keyword>
<dbReference type="EMBL" id="QJKJ01017593">
    <property type="protein sequence ID" value="RDX58345.1"/>
    <property type="molecule type" value="Genomic_DNA"/>
</dbReference>
<organism evidence="15 16">
    <name type="scientific">Mucuna pruriens</name>
    <name type="common">Velvet bean</name>
    <name type="synonym">Dolichos pruriens</name>
    <dbReference type="NCBI Taxonomy" id="157652"/>
    <lineage>
        <taxon>Eukaryota</taxon>
        <taxon>Viridiplantae</taxon>
        <taxon>Streptophyta</taxon>
        <taxon>Embryophyta</taxon>
        <taxon>Tracheophyta</taxon>
        <taxon>Spermatophyta</taxon>
        <taxon>Magnoliopsida</taxon>
        <taxon>eudicotyledons</taxon>
        <taxon>Gunneridae</taxon>
        <taxon>Pentapetalae</taxon>
        <taxon>rosids</taxon>
        <taxon>fabids</taxon>
        <taxon>Fabales</taxon>
        <taxon>Fabaceae</taxon>
        <taxon>Papilionoideae</taxon>
        <taxon>50 kb inversion clade</taxon>
        <taxon>NPAAA clade</taxon>
        <taxon>indigoferoid/millettioid clade</taxon>
        <taxon>Phaseoleae</taxon>
        <taxon>Mucuna</taxon>
    </lineage>
</organism>
<evidence type="ECO:0000256" key="5">
    <source>
        <dbReference type="ARBA" id="ARBA00022729"/>
    </source>
</evidence>
<sequence length="682" mass="76557">MAIRVLSWKCHYVLCFVFLILSCLCKGQDSSLSPMKNKEKEVIYSVIQGFVGKWWNGSYLYPDPCGWTPIQGVSCEQYDDGFWYVTVVNFGPVFDNSLMCNHDAQFPQQLFNLKHLKVLSLSSCFLSPTQNPVKLPTSNWDKFSHSLESLTLRSNPGLVGTIPSTIGSLKKLQSLVLLENGLTGELPQSIGNLVRLRQLVMAGNYLVGEVPANYGGLYELLIFDASRNNLSGVLPPTLGLLDSLLKLDFSNNKLEGELPREIGRMNNLTLLDISHNKLRGGLVRTLKEMVSLKHLVLSNNPIGGDLLGVRWENFQNIEALDLSNIGLEGSIPESMAKMKRLRFLDLSNNNLSGSLSRSLEKVPCLRALHVNGNNLKGRLDFSERFYMKMGVRFAAWNNANLCYIAKTTHQMPYGVKPCVQNITISEGVSTVKISEGNFKNSFVVASWGGSGCAFCGLWWVFTVNGVLYVFMWNINPNMAIFFKASYPLYLCLILFFDGSFVNCTEFEVGGHHGWVVPYSKDNDQMYNHWASQNRFKANDTLRFKYEKDSVMEVTEEEYEKCKSSHPLFFSNNGDTVFQFDRPGLFYFISGVSDHCDRGQKIIIKVLDIESAPSPHSANENAQKPHSKSGVAEMTPISIITTFTLFVLSTLVLLDSCEQEGLDFIIGSCYYGLVYIGSFLSWY</sequence>
<feature type="non-terminal residue" evidence="15">
    <location>
        <position position="682"/>
    </location>
</feature>
<evidence type="ECO:0000313" key="16">
    <source>
        <dbReference type="Proteomes" id="UP000257109"/>
    </source>
</evidence>
<reference evidence="15" key="1">
    <citation type="submission" date="2018-05" db="EMBL/GenBank/DDBJ databases">
        <title>Draft genome of Mucuna pruriens seed.</title>
        <authorList>
            <person name="Nnadi N.E."/>
            <person name="Vos R."/>
            <person name="Hasami M.H."/>
            <person name="Devisetty U.K."/>
            <person name="Aguiy J.C."/>
        </authorList>
    </citation>
    <scope>NUCLEOTIDE SEQUENCE [LARGE SCALE GENOMIC DNA]</scope>
    <source>
        <strain evidence="15">JCA_2017</strain>
    </source>
</reference>
<dbReference type="Proteomes" id="UP000257109">
    <property type="component" value="Unassembled WGS sequence"/>
</dbReference>
<comment type="similarity">
    <text evidence="11">Belongs to the early nodulin-like (ENODL) family.</text>
</comment>
<feature type="domain" description="Phytocyanin" evidence="14">
    <location>
        <begin position="504"/>
        <end position="607"/>
    </location>
</feature>
<evidence type="ECO:0000259" key="14">
    <source>
        <dbReference type="PROSITE" id="PS51485"/>
    </source>
</evidence>
<evidence type="ECO:0000256" key="11">
    <source>
        <dbReference type="ARBA" id="ARBA00035011"/>
    </source>
</evidence>
<gene>
    <name evidence="15" type="primary">PII-2</name>
    <name evidence="15" type="ORF">CR513_62347</name>
</gene>
<keyword evidence="3" id="KW-0433">Leucine-rich repeat</keyword>
<accession>A0A371E0M7</accession>
<comment type="subcellular location">
    <subcellularLocation>
        <location evidence="1">Cell membrane</location>
        <topology evidence="1">Lipid-anchor</topology>
        <topology evidence="1">GPI-anchor</topology>
    </subcellularLocation>
</comment>
<feature type="signal peptide" evidence="13">
    <location>
        <begin position="1"/>
        <end position="27"/>
    </location>
</feature>
<name>A0A371E0M7_MUCPR</name>
<dbReference type="PANTHER" id="PTHR48004:SF55">
    <property type="entry name" value="LEUCINE-RICH REPEAT (LRR) FAMILY PROTEIN-RELATED"/>
    <property type="match status" value="1"/>
</dbReference>
<feature type="transmembrane region" description="Helical" evidence="12">
    <location>
        <begin position="660"/>
        <end position="681"/>
    </location>
</feature>
<dbReference type="Gene3D" id="2.60.40.420">
    <property type="entry name" value="Cupredoxins - blue copper proteins"/>
    <property type="match status" value="1"/>
</dbReference>
<dbReference type="InterPro" id="IPR008972">
    <property type="entry name" value="Cupredoxin"/>
</dbReference>
<dbReference type="FunFam" id="2.60.40.420:FF:000010">
    <property type="entry name" value="Early nodulin-like protein 1"/>
    <property type="match status" value="1"/>
</dbReference>
<feature type="transmembrane region" description="Helical" evidence="12">
    <location>
        <begin position="447"/>
        <end position="471"/>
    </location>
</feature>
<feature type="chain" id="PRO_5016571966" evidence="13">
    <location>
        <begin position="28"/>
        <end position="682"/>
    </location>
</feature>
<evidence type="ECO:0000256" key="3">
    <source>
        <dbReference type="ARBA" id="ARBA00022614"/>
    </source>
</evidence>
<protein>
    <submittedName>
        <fullName evidence="15">Piriformospora indica-insensitive protein 2</fullName>
    </submittedName>
</protein>
<evidence type="ECO:0000256" key="2">
    <source>
        <dbReference type="ARBA" id="ARBA00022475"/>
    </source>
</evidence>
<dbReference type="AlphaFoldDB" id="A0A371E0M7"/>
<dbReference type="CDD" id="cd11019">
    <property type="entry name" value="OsENODL1_like"/>
    <property type="match status" value="1"/>
</dbReference>
<feature type="transmembrane region" description="Helical" evidence="12">
    <location>
        <begin position="633"/>
        <end position="653"/>
    </location>
</feature>
<dbReference type="InterPro" id="IPR003245">
    <property type="entry name" value="Phytocyanin_dom"/>
</dbReference>
<dbReference type="PROSITE" id="PS51257">
    <property type="entry name" value="PROKAR_LIPOPROTEIN"/>
    <property type="match status" value="1"/>
</dbReference>
<evidence type="ECO:0000256" key="7">
    <source>
        <dbReference type="ARBA" id="ARBA00023136"/>
    </source>
</evidence>
<dbReference type="FunFam" id="3.80.10.10:FF:000375">
    <property type="entry name" value="Piriformospora indica-insensitive protein 2"/>
    <property type="match status" value="1"/>
</dbReference>
<evidence type="ECO:0000256" key="13">
    <source>
        <dbReference type="SAM" id="SignalP"/>
    </source>
</evidence>
<dbReference type="InterPro" id="IPR032675">
    <property type="entry name" value="LRR_dom_sf"/>
</dbReference>
<feature type="transmembrane region" description="Helical" evidence="12">
    <location>
        <begin position="478"/>
        <end position="496"/>
    </location>
</feature>
<keyword evidence="9" id="KW-0325">Glycoprotein</keyword>
<keyword evidence="8" id="KW-1015">Disulfide bond</keyword>
<evidence type="ECO:0000313" key="15">
    <source>
        <dbReference type="EMBL" id="RDX58345.1"/>
    </source>
</evidence>
<comment type="caution">
    <text evidence="15">The sequence shown here is derived from an EMBL/GenBank/DDBJ whole genome shotgun (WGS) entry which is preliminary data.</text>
</comment>
<dbReference type="GO" id="GO:0005886">
    <property type="term" value="C:plasma membrane"/>
    <property type="evidence" value="ECO:0007669"/>
    <property type="project" value="UniProtKB-SubCell"/>
</dbReference>
<dbReference type="SUPFAM" id="SSF52058">
    <property type="entry name" value="L domain-like"/>
    <property type="match status" value="1"/>
</dbReference>